<dbReference type="Proteomes" id="UP000249922">
    <property type="component" value="Chromosome"/>
</dbReference>
<sequence length="110" mass="12302">MCMRPPLSTIFQLHDALPIFRFLLLGRSRHVVDGLLHGAGDAVIGINPASDNLANCQALLVALDEMRQAFAIPTQSSRLIVIITRNTRINSIMRITCRIYHNSLKKLTNH</sequence>
<evidence type="ECO:0000313" key="1">
    <source>
        <dbReference type="EMBL" id="AWX93212.1"/>
    </source>
</evidence>
<name>A0ABM6WRI0_9RHOB</name>
<dbReference type="EMBL" id="CP030239">
    <property type="protein sequence ID" value="AWX93212.1"/>
    <property type="molecule type" value="Genomic_DNA"/>
</dbReference>
<dbReference type="InterPro" id="IPR010628">
    <property type="entry name" value="EutB"/>
</dbReference>
<protein>
    <submittedName>
        <fullName evidence="1">Uncharacterized protein</fullName>
    </submittedName>
</protein>
<dbReference type="PANTHER" id="PTHR39329">
    <property type="entry name" value="ETHANOLAMINE AMMONIA-LYASE HEAVY CHAIN"/>
    <property type="match status" value="1"/>
</dbReference>
<evidence type="ECO:0000313" key="2">
    <source>
        <dbReference type="Proteomes" id="UP000249922"/>
    </source>
</evidence>
<gene>
    <name evidence="1" type="ORF">DPM13_08915</name>
</gene>
<accession>A0ABM6WRI0</accession>
<proteinExistence type="predicted"/>
<keyword evidence="2" id="KW-1185">Reference proteome</keyword>
<reference evidence="1 2" key="1">
    <citation type="submission" date="2018-06" db="EMBL/GenBank/DDBJ databases">
        <title>Complete genome sequence of Paracoccus mutanolyticus strain RSP-02 isolated from cellulosic waste.</title>
        <authorList>
            <person name="Amrutha R.N."/>
            <person name="Shrivastav A."/>
            <person name="Buddana S.K."/>
            <person name="Deshpande U."/>
            <person name="Prakasham R.S."/>
        </authorList>
    </citation>
    <scope>NUCLEOTIDE SEQUENCE [LARGE SCALE GENOMIC DNA]</scope>
    <source>
        <strain evidence="1 2">RSP-02</strain>
    </source>
</reference>
<dbReference type="Gene3D" id="3.20.20.70">
    <property type="entry name" value="Aldolase class I"/>
    <property type="match status" value="1"/>
</dbReference>
<dbReference type="Pfam" id="PF06751">
    <property type="entry name" value="EutB"/>
    <property type="match status" value="1"/>
</dbReference>
<dbReference type="PANTHER" id="PTHR39329:SF1">
    <property type="entry name" value="ETHANOLAMINE AMMONIA-LYASE LARGE SUBUNIT"/>
    <property type="match status" value="1"/>
</dbReference>
<dbReference type="InterPro" id="IPR013785">
    <property type="entry name" value="Aldolase_TIM"/>
</dbReference>
<organism evidence="1 2">
    <name type="scientific">Paracoccus mutanolyticus</name>
    <dbReference type="NCBI Taxonomy" id="1499308"/>
    <lineage>
        <taxon>Bacteria</taxon>
        <taxon>Pseudomonadati</taxon>
        <taxon>Pseudomonadota</taxon>
        <taxon>Alphaproteobacteria</taxon>
        <taxon>Rhodobacterales</taxon>
        <taxon>Paracoccaceae</taxon>
        <taxon>Paracoccus</taxon>
    </lineage>
</organism>